<comment type="caution">
    <text evidence="3">The sequence shown here is derived from an EMBL/GenBank/DDBJ whole genome shotgun (WGS) entry which is preliminary data.</text>
</comment>
<dbReference type="EMBL" id="JAMSHT010000001">
    <property type="protein sequence ID" value="MCM8557592.1"/>
    <property type="molecule type" value="Genomic_DNA"/>
</dbReference>
<dbReference type="InterPro" id="IPR018704">
    <property type="entry name" value="SecYEG/CpoB_TPR"/>
</dbReference>
<name>A0A9X2J4U7_9SPHN</name>
<feature type="domain" description="Ancillary SecYEG translocon subunit/Cell division coordinator CpoB TPR" evidence="2">
    <location>
        <begin position="29"/>
        <end position="198"/>
    </location>
</feature>
<keyword evidence="1" id="KW-0812">Transmembrane</keyword>
<evidence type="ECO:0000313" key="4">
    <source>
        <dbReference type="Proteomes" id="UP001155128"/>
    </source>
</evidence>
<evidence type="ECO:0000313" key="3">
    <source>
        <dbReference type="EMBL" id="MCM8557592.1"/>
    </source>
</evidence>
<proteinExistence type="predicted"/>
<dbReference type="RefSeq" id="WP_252113776.1">
    <property type="nucleotide sequence ID" value="NZ_JAMSHT010000001.1"/>
</dbReference>
<evidence type="ECO:0000256" key="1">
    <source>
        <dbReference type="SAM" id="Phobius"/>
    </source>
</evidence>
<keyword evidence="1" id="KW-0472">Membrane</keyword>
<reference evidence="3" key="1">
    <citation type="submission" date="2022-06" db="EMBL/GenBank/DDBJ databases">
        <title>Sphingomicrobium sedimins sp. nov., a marine bacterium isolated from tidal flat.</title>
        <authorList>
            <person name="Kim C.-H."/>
            <person name="Yoo Y."/>
            <person name="Kim J.-J."/>
        </authorList>
    </citation>
    <scope>NUCLEOTIDE SEQUENCE</scope>
    <source>
        <strain evidence="3">GRR-S6-50</strain>
    </source>
</reference>
<feature type="transmembrane region" description="Helical" evidence="1">
    <location>
        <begin position="31"/>
        <end position="52"/>
    </location>
</feature>
<accession>A0A9X2J4U7</accession>
<keyword evidence="4" id="KW-1185">Reference proteome</keyword>
<dbReference type="Proteomes" id="UP001155128">
    <property type="component" value="Unassembled WGS sequence"/>
</dbReference>
<dbReference type="Pfam" id="PF09976">
    <property type="entry name" value="TPR_21"/>
    <property type="match status" value="1"/>
</dbReference>
<dbReference type="AlphaFoldDB" id="A0A9X2J4U7"/>
<sequence>MAIPPQDSETFQREVDENLRRDQMADFGRKWGKWIGGAVFIFLAAVAGFLFWQDQSAKNAEASAEELAKVIADLGNPEESDTLVPRLQEAAGEASGAGKGAIMMAEAAIEIDNANRDRAIEIYAAIAADEDIAKPYRDAALIRQTLLDFDRVEPDVVIARLQPLVNEEEPFYGSAAELTALALIEAEREDEAAQLFKQIAENPDVPRSLRARSVQIAGTYGVDASAALASIEQQDF</sequence>
<organism evidence="3 4">
    <name type="scientific">Sphingomicrobium sediminis</name>
    <dbReference type="NCBI Taxonomy" id="2950949"/>
    <lineage>
        <taxon>Bacteria</taxon>
        <taxon>Pseudomonadati</taxon>
        <taxon>Pseudomonadota</taxon>
        <taxon>Alphaproteobacteria</taxon>
        <taxon>Sphingomonadales</taxon>
        <taxon>Sphingomonadaceae</taxon>
        <taxon>Sphingomicrobium</taxon>
    </lineage>
</organism>
<evidence type="ECO:0000259" key="2">
    <source>
        <dbReference type="Pfam" id="PF09976"/>
    </source>
</evidence>
<gene>
    <name evidence="3" type="ORF">NDO55_07135</name>
</gene>
<keyword evidence="1" id="KW-1133">Transmembrane helix</keyword>
<protein>
    <submittedName>
        <fullName evidence="3">Tetratricopeptide repeat protein</fullName>
    </submittedName>
</protein>